<evidence type="ECO:0000256" key="6">
    <source>
        <dbReference type="ARBA" id="ARBA00055087"/>
    </source>
</evidence>
<evidence type="ECO:0000256" key="5">
    <source>
        <dbReference type="ARBA" id="ARBA00023239"/>
    </source>
</evidence>
<protein>
    <recommendedName>
        <fullName evidence="3 7">Cyclic pyranopterin monophosphate synthase</fullName>
        <ecNumber evidence="3 7">4.6.1.17</ecNumber>
    </recommendedName>
    <alternativeName>
        <fullName evidence="7">Molybdenum cofactor biosynthesis protein C</fullName>
    </alternativeName>
</protein>
<dbReference type="HAMAP" id="MF_01224_B">
    <property type="entry name" value="MoaC_B"/>
    <property type="match status" value="1"/>
</dbReference>
<dbReference type="NCBIfam" id="TIGR00581">
    <property type="entry name" value="moaC"/>
    <property type="match status" value="1"/>
</dbReference>
<dbReference type="PANTHER" id="PTHR22960">
    <property type="entry name" value="MOLYBDOPTERIN COFACTOR SYNTHESIS PROTEIN A"/>
    <property type="match status" value="1"/>
</dbReference>
<gene>
    <name evidence="7" type="primary">moaC</name>
    <name evidence="9" type="ORF">SAMN04488042_105180</name>
</gene>
<comment type="catalytic activity">
    <reaction evidence="1 7">
        <text>(8S)-3',8-cyclo-7,8-dihydroguanosine 5'-triphosphate = cyclic pyranopterin phosphate + diphosphate</text>
        <dbReference type="Rhea" id="RHEA:49580"/>
        <dbReference type="ChEBI" id="CHEBI:33019"/>
        <dbReference type="ChEBI" id="CHEBI:59648"/>
        <dbReference type="ChEBI" id="CHEBI:131766"/>
        <dbReference type="EC" id="4.6.1.17"/>
    </reaction>
</comment>
<feature type="domain" description="Molybdopterin cofactor biosynthesis C (MoaC)" evidence="8">
    <location>
        <begin position="15"/>
        <end position="150"/>
    </location>
</feature>
<dbReference type="EC" id="4.6.1.17" evidence="3 7"/>
<comment type="similarity">
    <text evidence="7">Belongs to the MoaC family.</text>
</comment>
<dbReference type="GO" id="GO:0061799">
    <property type="term" value="F:cyclic pyranopterin monophosphate synthase activity"/>
    <property type="evidence" value="ECO:0007669"/>
    <property type="project" value="UniProtKB-UniRule"/>
</dbReference>
<dbReference type="Gene3D" id="3.30.70.640">
    <property type="entry name" value="Molybdopterin cofactor biosynthesis C (MoaC) domain"/>
    <property type="match status" value="1"/>
</dbReference>
<evidence type="ECO:0000259" key="8">
    <source>
        <dbReference type="Pfam" id="PF01967"/>
    </source>
</evidence>
<dbReference type="OrthoDB" id="9794429at2"/>
<reference evidence="9 10" key="1">
    <citation type="submission" date="2016-10" db="EMBL/GenBank/DDBJ databases">
        <authorList>
            <person name="de Groot N.N."/>
        </authorList>
    </citation>
    <scope>NUCLEOTIDE SEQUENCE [LARGE SCALE GENOMIC DNA]</scope>
    <source>
        <strain evidence="9 10">DSM 15283</strain>
    </source>
</reference>
<dbReference type="UniPathway" id="UPA00344"/>
<keyword evidence="4 7" id="KW-0501">Molybdenum cofactor biosynthesis</keyword>
<evidence type="ECO:0000313" key="10">
    <source>
        <dbReference type="Proteomes" id="UP000199144"/>
    </source>
</evidence>
<feature type="active site" evidence="7">
    <location>
        <position position="128"/>
    </location>
</feature>
<dbReference type="AlphaFoldDB" id="A0A1I4PD15"/>
<organism evidence="9 10">
    <name type="scientific">Shimia aestuarii</name>
    <dbReference type="NCBI Taxonomy" id="254406"/>
    <lineage>
        <taxon>Bacteria</taxon>
        <taxon>Pseudomonadati</taxon>
        <taxon>Pseudomonadota</taxon>
        <taxon>Alphaproteobacteria</taxon>
        <taxon>Rhodobacterales</taxon>
        <taxon>Roseobacteraceae</taxon>
    </lineage>
</organism>
<dbReference type="GO" id="GO:0006777">
    <property type="term" value="P:Mo-molybdopterin cofactor biosynthetic process"/>
    <property type="evidence" value="ECO:0007669"/>
    <property type="project" value="UniProtKB-UniRule"/>
</dbReference>
<dbReference type="Pfam" id="PF01967">
    <property type="entry name" value="MoaC"/>
    <property type="match status" value="1"/>
</dbReference>
<dbReference type="PANTHER" id="PTHR22960:SF29">
    <property type="entry name" value="CYCLIC PYRANOPTERIN MONOPHOSPHATE SYNTHASE"/>
    <property type="match status" value="1"/>
</dbReference>
<accession>A0A1I4PD15</accession>
<dbReference type="InterPro" id="IPR036522">
    <property type="entry name" value="MoaC_sf"/>
</dbReference>
<dbReference type="InterPro" id="IPR050105">
    <property type="entry name" value="MoCo_biosynth_MoaA/MoaC"/>
</dbReference>
<dbReference type="InterPro" id="IPR047594">
    <property type="entry name" value="MoaC_bact/euk"/>
</dbReference>
<dbReference type="Proteomes" id="UP000199144">
    <property type="component" value="Unassembled WGS sequence"/>
</dbReference>
<keyword evidence="5 7" id="KW-0456">Lyase</keyword>
<dbReference type="EMBL" id="FOTQ01000005">
    <property type="protein sequence ID" value="SFM25495.1"/>
    <property type="molecule type" value="Genomic_DNA"/>
</dbReference>
<feature type="binding site" evidence="7">
    <location>
        <begin position="75"/>
        <end position="77"/>
    </location>
    <ligand>
        <name>substrate</name>
    </ligand>
</feature>
<evidence type="ECO:0000313" key="9">
    <source>
        <dbReference type="EMBL" id="SFM25495.1"/>
    </source>
</evidence>
<dbReference type="RefSeq" id="WP_093094353.1">
    <property type="nucleotide sequence ID" value="NZ_FOTQ01000005.1"/>
</dbReference>
<dbReference type="InterPro" id="IPR002820">
    <property type="entry name" value="Mopterin_CF_biosynth-C_dom"/>
</dbReference>
<keyword evidence="10" id="KW-1185">Reference proteome</keyword>
<comment type="pathway">
    <text evidence="2 7">Cofactor biosynthesis; molybdopterin biosynthesis.</text>
</comment>
<proteinExistence type="inferred from homology"/>
<dbReference type="NCBIfam" id="NF006870">
    <property type="entry name" value="PRK09364.1"/>
    <property type="match status" value="1"/>
</dbReference>
<dbReference type="STRING" id="254406.SAMN04488042_105180"/>
<dbReference type="CDD" id="cd01420">
    <property type="entry name" value="MoaC_PE"/>
    <property type="match status" value="1"/>
</dbReference>
<evidence type="ECO:0000256" key="1">
    <source>
        <dbReference type="ARBA" id="ARBA00001637"/>
    </source>
</evidence>
<evidence type="ECO:0000256" key="3">
    <source>
        <dbReference type="ARBA" id="ARBA00012575"/>
    </source>
</evidence>
<evidence type="ECO:0000256" key="4">
    <source>
        <dbReference type="ARBA" id="ARBA00023150"/>
    </source>
</evidence>
<evidence type="ECO:0000256" key="2">
    <source>
        <dbReference type="ARBA" id="ARBA00005046"/>
    </source>
</evidence>
<name>A0A1I4PD15_9RHOB</name>
<evidence type="ECO:0000256" key="7">
    <source>
        <dbReference type="HAMAP-Rule" id="MF_01224"/>
    </source>
</evidence>
<dbReference type="SUPFAM" id="SSF55040">
    <property type="entry name" value="Molybdenum cofactor biosynthesis protein C, MoaC"/>
    <property type="match status" value="1"/>
</dbReference>
<comment type="function">
    <text evidence="6 7">Catalyzes the conversion of (8S)-3',8-cyclo-7,8-dihydroguanosine 5'-triphosphate to cyclic pyranopterin monophosphate (cPMP).</text>
</comment>
<sequence length="158" mass="16682">MSGLTHFDGKGDAHMVDVSDKAVTSRVATAEGWVKMARETFDIITEGRAKKGDVLGVARLAGIMGAKQCSNLIPLCHPLPITKVAVELTPDETLPGIRIEATVKTTGQTGVEMEALTAVNVAALTVYDMSKAVDKAMEIGGIRVILKDGGKSGRYEAK</sequence>
<feature type="binding site" evidence="7">
    <location>
        <begin position="113"/>
        <end position="114"/>
    </location>
    <ligand>
        <name>substrate</name>
    </ligand>
</feature>
<dbReference type="InterPro" id="IPR023045">
    <property type="entry name" value="MoaC"/>
</dbReference>
<comment type="subunit">
    <text evidence="7">Homohexamer; trimer of dimers.</text>
</comment>